<dbReference type="EMBL" id="BAABHX010000006">
    <property type="protein sequence ID" value="GAA5098608.1"/>
    <property type="molecule type" value="Genomic_DNA"/>
</dbReference>
<organism evidence="1 2">
    <name type="scientific">Chryseobacterium ginsengisoli</name>
    <dbReference type="NCBI Taxonomy" id="363853"/>
    <lineage>
        <taxon>Bacteria</taxon>
        <taxon>Pseudomonadati</taxon>
        <taxon>Bacteroidota</taxon>
        <taxon>Flavobacteriia</taxon>
        <taxon>Flavobacteriales</taxon>
        <taxon>Weeksellaceae</taxon>
        <taxon>Chryseobacterium group</taxon>
        <taxon>Chryseobacterium</taxon>
    </lineage>
</organism>
<accession>A0ABP9MMS3</accession>
<protein>
    <recommendedName>
        <fullName evidence="3">DUF4886 domain-containing protein</fullName>
    </recommendedName>
</protein>
<proteinExistence type="predicted"/>
<reference evidence="2" key="1">
    <citation type="journal article" date="2019" name="Int. J. Syst. Evol. Microbiol.">
        <title>The Global Catalogue of Microorganisms (GCM) 10K type strain sequencing project: providing services to taxonomists for standard genome sequencing and annotation.</title>
        <authorList>
            <consortium name="The Broad Institute Genomics Platform"/>
            <consortium name="The Broad Institute Genome Sequencing Center for Infectious Disease"/>
            <person name="Wu L."/>
            <person name="Ma J."/>
        </authorList>
    </citation>
    <scope>NUCLEOTIDE SEQUENCE [LARGE SCALE GENOMIC DNA]</scope>
    <source>
        <strain evidence="2">JCM 18019</strain>
    </source>
</reference>
<dbReference type="SUPFAM" id="SSF52266">
    <property type="entry name" value="SGNH hydrolase"/>
    <property type="match status" value="1"/>
</dbReference>
<evidence type="ECO:0000313" key="1">
    <source>
        <dbReference type="EMBL" id="GAA5098608.1"/>
    </source>
</evidence>
<comment type="caution">
    <text evidence="1">The sequence shown here is derived from an EMBL/GenBank/DDBJ whole genome shotgun (WGS) entry which is preliminary data.</text>
</comment>
<sequence length="263" mass="31179">MNKKYFFQLIFLFLSAFFGAQERKILFIGNSLTYYFDMPQMLEKMLNENNTISYKITQITSPGTQLEHHISEGIAKLKFDEKDWDDVVLQHGTLGYYVPEEVAINIVPSIKAFQGYDKNKKAKFYLFATWVGKEQYPYQICYPKSVYTHKIEDINERYCSKKFESLEEEKEYLENQYAAITKETNLTFTKHSAMEYVFEKEHPDLNMWDDDTHPSKIGSYFNACIFFKLFSDKNLKEVKENFDINPKEASIIRSFVEDNYSKF</sequence>
<evidence type="ECO:0000313" key="2">
    <source>
        <dbReference type="Proteomes" id="UP001500353"/>
    </source>
</evidence>
<gene>
    <name evidence="1" type="ORF">GCM10023210_34970</name>
</gene>
<dbReference type="InterPro" id="IPR036514">
    <property type="entry name" value="SGNH_hydro_sf"/>
</dbReference>
<dbReference type="Proteomes" id="UP001500353">
    <property type="component" value="Unassembled WGS sequence"/>
</dbReference>
<keyword evidence="2" id="KW-1185">Reference proteome</keyword>
<evidence type="ECO:0008006" key="3">
    <source>
        <dbReference type="Google" id="ProtNLM"/>
    </source>
</evidence>
<name>A0ABP9MMS3_9FLAO</name>
<dbReference type="Gene3D" id="3.40.50.1110">
    <property type="entry name" value="SGNH hydrolase"/>
    <property type="match status" value="1"/>
</dbReference>
<dbReference type="RefSeq" id="WP_345206963.1">
    <property type="nucleotide sequence ID" value="NZ_BAABHX010000006.1"/>
</dbReference>